<organism evidence="2 3">
    <name type="scientific">Yersinia bercovieri ATCC 43970</name>
    <dbReference type="NCBI Taxonomy" id="349968"/>
    <lineage>
        <taxon>Bacteria</taxon>
        <taxon>Pseudomonadati</taxon>
        <taxon>Pseudomonadota</taxon>
        <taxon>Gammaproteobacteria</taxon>
        <taxon>Enterobacterales</taxon>
        <taxon>Yersiniaceae</taxon>
        <taxon>Yersinia</taxon>
    </lineage>
</organism>
<dbReference type="InterPro" id="IPR010780">
    <property type="entry name" value="DUF1375"/>
</dbReference>
<dbReference type="Proteomes" id="UP000010319">
    <property type="component" value="Unassembled WGS sequence"/>
</dbReference>
<dbReference type="Pfam" id="PF07119">
    <property type="entry name" value="DUF1375"/>
    <property type="match status" value="1"/>
</dbReference>
<evidence type="ECO:0000256" key="1">
    <source>
        <dbReference type="SAM" id="MobiDB-lite"/>
    </source>
</evidence>
<dbReference type="EMBL" id="AALC02000005">
    <property type="protein sequence ID" value="EEQ08055.1"/>
    <property type="molecule type" value="Genomic_DNA"/>
</dbReference>
<accession>A0ABM9Y2X3</accession>
<gene>
    <name evidence="2" type="ORF">yberc0001_4280</name>
</gene>
<feature type="compositionally biased region" description="Basic and acidic residues" evidence="1">
    <location>
        <begin position="91"/>
        <end position="103"/>
    </location>
</feature>
<name>A0ABM9Y2X3_YERBE</name>
<dbReference type="NCBIfam" id="NF008628">
    <property type="entry name" value="PRK11616.1"/>
    <property type="match status" value="1"/>
</dbReference>
<dbReference type="PROSITE" id="PS51257">
    <property type="entry name" value="PROKAR_LIPOPROTEIN"/>
    <property type="match status" value="1"/>
</dbReference>
<evidence type="ECO:0008006" key="4">
    <source>
        <dbReference type="Google" id="ProtNLM"/>
    </source>
</evidence>
<protein>
    <recommendedName>
        <fullName evidence="4">Outer membrane lipoprotein YidQ</fullName>
    </recommendedName>
</protein>
<evidence type="ECO:0000313" key="3">
    <source>
        <dbReference type="Proteomes" id="UP000010319"/>
    </source>
</evidence>
<proteinExistence type="predicted"/>
<evidence type="ECO:0000313" key="2">
    <source>
        <dbReference type="EMBL" id="EEQ08055.1"/>
    </source>
</evidence>
<keyword evidence="3" id="KW-1185">Reference proteome</keyword>
<reference evidence="2" key="1">
    <citation type="submission" date="2008-12" db="EMBL/GenBank/DDBJ databases">
        <title>Annotation of the Yersinia bercovieri ATCC 43970 genome.</title>
        <authorList>
            <person name="Read T.D."/>
            <person name="Akmal A."/>
            <person name="Bishop-Lilly K."/>
            <person name="Chen P.E."/>
            <person name="Cook C."/>
            <person name="Kiley M.P."/>
            <person name="Lentz S."/>
            <person name="Mateczun A."/>
            <person name="Nagarajan N."/>
            <person name="Nolan N."/>
            <person name="Osborne B.I."/>
            <person name="Pop M."/>
            <person name="Sozhamannan S."/>
            <person name="Stewart A.C."/>
            <person name="Sulakvelidze A."/>
            <person name="Thomason B."/>
            <person name="Willner K."/>
            <person name="Zwick M.E."/>
        </authorList>
    </citation>
    <scope>NUCLEOTIDE SEQUENCE [LARGE SCALE GENOMIC DNA]</scope>
    <source>
        <strain evidence="2">ATCC 43970</strain>
    </source>
</reference>
<feature type="region of interest" description="Disordered" evidence="1">
    <location>
        <begin position="91"/>
        <end position="120"/>
    </location>
</feature>
<comment type="caution">
    <text evidence="2">The sequence shown here is derived from an EMBL/GenBank/DDBJ whole genome shotgun (WGS) entry which is preliminary data.</text>
</comment>
<sequence length="120" mass="13095">MMMRAEKTMRNTVIPFVTGCSLLLSSGCSSIMTHTSSSQGYYSGTEANVAMLKDDNTGWALRPLLAVDLPFSAVMDTLLLPYDYLRSDSADKMASSPRERVRQSEAASQPTAHIDETPAQ</sequence>